<dbReference type="GO" id="GO:0008206">
    <property type="term" value="P:bile acid metabolic process"/>
    <property type="evidence" value="ECO:0007669"/>
    <property type="project" value="UniProtKB-ARBA"/>
</dbReference>
<name>A0AA37U636_9BACL</name>
<dbReference type="Pfam" id="PF13561">
    <property type="entry name" value="adh_short_C2"/>
    <property type="match status" value="1"/>
</dbReference>
<dbReference type="PRINTS" id="PR00081">
    <property type="entry name" value="GDHRDH"/>
</dbReference>
<dbReference type="GO" id="GO:0016491">
    <property type="term" value="F:oxidoreductase activity"/>
    <property type="evidence" value="ECO:0007669"/>
    <property type="project" value="UniProtKB-KW"/>
</dbReference>
<dbReference type="Proteomes" id="UP001157137">
    <property type="component" value="Unassembled WGS sequence"/>
</dbReference>
<accession>A0AA37U636</accession>
<dbReference type="SUPFAM" id="SSF51735">
    <property type="entry name" value="NAD(P)-binding Rossmann-fold domains"/>
    <property type="match status" value="1"/>
</dbReference>
<dbReference type="PANTHER" id="PTHR43639">
    <property type="entry name" value="OXIDOREDUCTASE, SHORT-CHAIN DEHYDROGENASE/REDUCTASE FAMILY (AFU_ORTHOLOGUE AFUA_5G02870)"/>
    <property type="match status" value="1"/>
</dbReference>
<dbReference type="AlphaFoldDB" id="A0AA37U636"/>
<reference evidence="4" key="1">
    <citation type="submission" date="2023-02" db="EMBL/GenBank/DDBJ databases">
        <title>Proposal of a novel subspecies: Alicyclobacillus hesperidum subspecies aegle.</title>
        <authorList>
            <person name="Goto K."/>
            <person name="Fujii T."/>
            <person name="Yasui K."/>
            <person name="Mochida K."/>
            <person name="Kato-Tanaka Y."/>
            <person name="Morohoshi S."/>
            <person name="An S.Y."/>
            <person name="Kasai H."/>
            <person name="Yokota A."/>
        </authorList>
    </citation>
    <scope>NUCLEOTIDE SEQUENCE</scope>
    <source>
        <strain evidence="4">DSM 12766</strain>
    </source>
</reference>
<gene>
    <name evidence="4" type="primary">fabG_2</name>
    <name evidence="4" type="ORF">Heshes_07080</name>
</gene>
<dbReference type="NCBIfam" id="NF005559">
    <property type="entry name" value="PRK07231.1"/>
    <property type="match status" value="1"/>
</dbReference>
<protein>
    <submittedName>
        <fullName evidence="4">3-oxoacyl-[acyl-carrier-protein] reductase</fullName>
    </submittedName>
</protein>
<dbReference type="PRINTS" id="PR00080">
    <property type="entry name" value="SDRFAMILY"/>
</dbReference>
<keyword evidence="2" id="KW-0560">Oxidoreductase</keyword>
<dbReference type="InterPro" id="IPR036291">
    <property type="entry name" value="NAD(P)-bd_dom_sf"/>
</dbReference>
<evidence type="ECO:0000256" key="3">
    <source>
        <dbReference type="SAM" id="MobiDB-lite"/>
    </source>
</evidence>
<organism evidence="4 5">
    <name type="scientific">Alicyclobacillus hesperidum</name>
    <dbReference type="NCBI Taxonomy" id="89784"/>
    <lineage>
        <taxon>Bacteria</taxon>
        <taxon>Bacillati</taxon>
        <taxon>Bacillota</taxon>
        <taxon>Bacilli</taxon>
        <taxon>Bacillales</taxon>
        <taxon>Alicyclobacillaceae</taxon>
        <taxon>Alicyclobacillus</taxon>
    </lineage>
</organism>
<evidence type="ECO:0000256" key="2">
    <source>
        <dbReference type="ARBA" id="ARBA00023002"/>
    </source>
</evidence>
<proteinExistence type="inferred from homology"/>
<comment type="caution">
    <text evidence="4">The sequence shown here is derived from an EMBL/GenBank/DDBJ whole genome shotgun (WGS) entry which is preliminary data.</text>
</comment>
<dbReference type="FunFam" id="3.40.50.720:FF:000084">
    <property type="entry name" value="Short-chain dehydrogenase reductase"/>
    <property type="match status" value="1"/>
</dbReference>
<dbReference type="RefSeq" id="WP_040290379.1">
    <property type="nucleotide sequence ID" value="NZ_FNOJ01000017.1"/>
</dbReference>
<evidence type="ECO:0000256" key="1">
    <source>
        <dbReference type="ARBA" id="ARBA00006484"/>
    </source>
</evidence>
<feature type="region of interest" description="Disordered" evidence="3">
    <location>
        <begin position="193"/>
        <end position="213"/>
    </location>
</feature>
<dbReference type="InterPro" id="IPR002347">
    <property type="entry name" value="SDR_fam"/>
</dbReference>
<evidence type="ECO:0000313" key="4">
    <source>
        <dbReference type="EMBL" id="GLV13024.1"/>
    </source>
</evidence>
<dbReference type="Gene3D" id="3.40.50.720">
    <property type="entry name" value="NAD(P)-binding Rossmann-like Domain"/>
    <property type="match status" value="1"/>
</dbReference>
<sequence>MSLRGKVALVTGAAAGIGRGVAIELARQGARVAINDVDRPDAANITLQMVREASADGMIIQADVAHPEQVQAMVEEVVRRYGHIDVLVNNAAIQPNLGLMDYDDAWFDRVMSVNLLGYLNCIQAVVPVMKGQRRGRIVCMSSVHAKRPTDFDTVYAMSKGGIKMLVRESAIELAQYGITVNMIEPGAVQVGRKSGNPRPIVPPDRVTEESRRRGARKFPLGRIGVPSDIGHIVCFLASDEAEFITGAAIRADGGSMLL</sequence>
<dbReference type="EMBL" id="BSRA01000003">
    <property type="protein sequence ID" value="GLV13024.1"/>
    <property type="molecule type" value="Genomic_DNA"/>
</dbReference>
<dbReference type="PANTHER" id="PTHR43639:SF1">
    <property type="entry name" value="SHORT-CHAIN DEHYDROGENASE_REDUCTASE FAMILY PROTEIN"/>
    <property type="match status" value="1"/>
</dbReference>
<evidence type="ECO:0000313" key="5">
    <source>
        <dbReference type="Proteomes" id="UP001157137"/>
    </source>
</evidence>
<comment type="similarity">
    <text evidence="1">Belongs to the short-chain dehydrogenases/reductases (SDR) family.</text>
</comment>